<dbReference type="Gene3D" id="1.25.40.10">
    <property type="entry name" value="Tetratricopeptide repeat domain"/>
    <property type="match status" value="1"/>
</dbReference>
<sequence>MSPGTVVLRPQFGPYMSIALAAHARYLDGDSAGALRDAGAAMILVQGAGDHLSQRFLQYTLCSALREQGRHEEVVDRAVQLLEQVGDDDPVWRAKALAVQAHALASLSRSAQAMDAVSEAEHLLEVHDAPTYNHMSATLALAIALQPLRSFELALTQLEAILPLHPGYGTYIASELSLVEAHWAATLDLAGLHDEATVHYRACQSQALRTRRAAEDEQDAEFGLLRADVYEAFVLARLGEHDRARAMLLPISDEDLRADYPEHDLAYLTIGRIAMAHGFPDRARKHFQRVVDTAERTGRDLWRSVALDALAEVEVAVHGPHPAHDWFRAQVLTLHQAAVHEASTRGRELRERALVRQLRATSDEMSRAALIDPLTGLGNRRALTDWMADADPTRGAVFVDVDHFKTVNDTFSHEVGDQVLRSLGGILADCTRGDDLVARYGGDEFVVLCTGGAVGAQAVAERLHRAVREHDWTTLADALRVTVSIGVASSISGGDALGAADSALFEAKRAGRDQIAVAV</sequence>
<feature type="domain" description="GGDEF" evidence="1">
    <location>
        <begin position="392"/>
        <end position="519"/>
    </location>
</feature>
<dbReference type="PROSITE" id="PS50887">
    <property type="entry name" value="GGDEF"/>
    <property type="match status" value="1"/>
</dbReference>
<dbReference type="EMBL" id="JBHSRD010000004">
    <property type="protein sequence ID" value="MFC6007724.1"/>
    <property type="molecule type" value="Genomic_DNA"/>
</dbReference>
<dbReference type="NCBIfam" id="TIGR00254">
    <property type="entry name" value="GGDEF"/>
    <property type="match status" value="1"/>
</dbReference>
<dbReference type="SMART" id="SM00267">
    <property type="entry name" value="GGDEF"/>
    <property type="match status" value="1"/>
</dbReference>
<comment type="caution">
    <text evidence="2">The sequence shown here is derived from an EMBL/GenBank/DDBJ whole genome shotgun (WGS) entry which is preliminary data.</text>
</comment>
<keyword evidence="2" id="KW-0548">Nucleotidyltransferase</keyword>
<name>A0ABW1JEH4_9ACTN</name>
<dbReference type="EC" id="2.7.7.65" evidence="2"/>
<organism evidence="2 3">
    <name type="scientific">Angustibacter luteus</name>
    <dbReference type="NCBI Taxonomy" id="658456"/>
    <lineage>
        <taxon>Bacteria</taxon>
        <taxon>Bacillati</taxon>
        <taxon>Actinomycetota</taxon>
        <taxon>Actinomycetes</taxon>
        <taxon>Kineosporiales</taxon>
        <taxon>Kineosporiaceae</taxon>
    </lineage>
</organism>
<dbReference type="CDD" id="cd01949">
    <property type="entry name" value="GGDEF"/>
    <property type="match status" value="1"/>
</dbReference>
<dbReference type="Gene3D" id="3.30.70.270">
    <property type="match status" value="1"/>
</dbReference>
<dbReference type="InterPro" id="IPR000160">
    <property type="entry name" value="GGDEF_dom"/>
</dbReference>
<dbReference type="SUPFAM" id="SSF55073">
    <property type="entry name" value="Nucleotide cyclase"/>
    <property type="match status" value="1"/>
</dbReference>
<accession>A0ABW1JEH4</accession>
<dbReference type="PANTHER" id="PTHR45138:SF9">
    <property type="entry name" value="DIGUANYLATE CYCLASE DGCM-RELATED"/>
    <property type="match status" value="1"/>
</dbReference>
<dbReference type="Pfam" id="PF00990">
    <property type="entry name" value="GGDEF"/>
    <property type="match status" value="1"/>
</dbReference>
<keyword evidence="3" id="KW-1185">Reference proteome</keyword>
<dbReference type="PANTHER" id="PTHR45138">
    <property type="entry name" value="REGULATORY COMPONENTS OF SENSORY TRANSDUCTION SYSTEM"/>
    <property type="match status" value="1"/>
</dbReference>
<dbReference type="SUPFAM" id="SSF48452">
    <property type="entry name" value="TPR-like"/>
    <property type="match status" value="1"/>
</dbReference>
<evidence type="ECO:0000259" key="1">
    <source>
        <dbReference type="PROSITE" id="PS50887"/>
    </source>
</evidence>
<dbReference type="InterPro" id="IPR043128">
    <property type="entry name" value="Rev_trsase/Diguanyl_cyclase"/>
</dbReference>
<evidence type="ECO:0000313" key="3">
    <source>
        <dbReference type="Proteomes" id="UP001596189"/>
    </source>
</evidence>
<gene>
    <name evidence="2" type="ORF">ACFQDO_11345</name>
</gene>
<protein>
    <submittedName>
        <fullName evidence="2">Diguanylate cyclase</fullName>
        <ecNumber evidence="2">2.7.7.65</ecNumber>
    </submittedName>
</protein>
<proteinExistence type="predicted"/>
<keyword evidence="2" id="KW-0808">Transferase</keyword>
<dbReference type="RefSeq" id="WP_345715598.1">
    <property type="nucleotide sequence ID" value="NZ_BAABFP010000002.1"/>
</dbReference>
<dbReference type="Proteomes" id="UP001596189">
    <property type="component" value="Unassembled WGS sequence"/>
</dbReference>
<dbReference type="GO" id="GO:0052621">
    <property type="term" value="F:diguanylate cyclase activity"/>
    <property type="evidence" value="ECO:0007669"/>
    <property type="project" value="UniProtKB-EC"/>
</dbReference>
<evidence type="ECO:0000313" key="2">
    <source>
        <dbReference type="EMBL" id="MFC6007724.1"/>
    </source>
</evidence>
<reference evidence="3" key="1">
    <citation type="journal article" date="2019" name="Int. J. Syst. Evol. Microbiol.">
        <title>The Global Catalogue of Microorganisms (GCM) 10K type strain sequencing project: providing services to taxonomists for standard genome sequencing and annotation.</title>
        <authorList>
            <consortium name="The Broad Institute Genomics Platform"/>
            <consortium name="The Broad Institute Genome Sequencing Center for Infectious Disease"/>
            <person name="Wu L."/>
            <person name="Ma J."/>
        </authorList>
    </citation>
    <scope>NUCLEOTIDE SEQUENCE [LARGE SCALE GENOMIC DNA]</scope>
    <source>
        <strain evidence="3">KACC 14249</strain>
    </source>
</reference>
<dbReference type="InterPro" id="IPR011990">
    <property type="entry name" value="TPR-like_helical_dom_sf"/>
</dbReference>
<dbReference type="InterPro" id="IPR050469">
    <property type="entry name" value="Diguanylate_Cyclase"/>
</dbReference>
<dbReference type="InterPro" id="IPR029787">
    <property type="entry name" value="Nucleotide_cyclase"/>
</dbReference>